<keyword evidence="1" id="KW-1133">Transmembrane helix</keyword>
<keyword evidence="1" id="KW-0812">Transmembrane</keyword>
<accession>A0A9P5ZSA9</accession>
<protein>
    <submittedName>
        <fullName evidence="2">Uncharacterized protein</fullName>
    </submittedName>
</protein>
<sequence>MESRYSGVALDPQGDSLQSFLSFSVASLPPIICLYIVGISPFVNFIMIGIAWSAALVPLLVMLFYFSTPSPRRQPIFIMNAVSVAMRIALSFDIATISIKGIRHPEEPYDENAVIAAIASALLLPVFIDVILAFRLYIVLPRRTTSNLIVCIVFAPHAIFKVARLMNDVLSIIKFASVLRKGGPATGLMGFEHGNPNHKIEWCFLVSDNRCASNSRFNDDTFMGLFFILIVVTLQHFSYGKSAWALGLQGPLALCHVRSDILIVVVID</sequence>
<feature type="transmembrane region" description="Helical" evidence="1">
    <location>
        <begin position="222"/>
        <end position="239"/>
    </location>
</feature>
<evidence type="ECO:0000313" key="3">
    <source>
        <dbReference type="Proteomes" id="UP000807025"/>
    </source>
</evidence>
<comment type="caution">
    <text evidence="2">The sequence shown here is derived from an EMBL/GenBank/DDBJ whole genome shotgun (WGS) entry which is preliminary data.</text>
</comment>
<proteinExistence type="predicted"/>
<dbReference type="Proteomes" id="UP000807025">
    <property type="component" value="Unassembled WGS sequence"/>
</dbReference>
<evidence type="ECO:0000313" key="2">
    <source>
        <dbReference type="EMBL" id="KAF9491459.1"/>
    </source>
</evidence>
<feature type="transmembrane region" description="Helical" evidence="1">
    <location>
        <begin position="78"/>
        <end position="102"/>
    </location>
</feature>
<dbReference type="AlphaFoldDB" id="A0A9P5ZSA9"/>
<feature type="transmembrane region" description="Helical" evidence="1">
    <location>
        <begin position="45"/>
        <end position="66"/>
    </location>
</feature>
<dbReference type="EMBL" id="MU154619">
    <property type="protein sequence ID" value="KAF9491459.1"/>
    <property type="molecule type" value="Genomic_DNA"/>
</dbReference>
<feature type="transmembrane region" description="Helical" evidence="1">
    <location>
        <begin position="20"/>
        <end position="39"/>
    </location>
</feature>
<evidence type="ECO:0000256" key="1">
    <source>
        <dbReference type="SAM" id="Phobius"/>
    </source>
</evidence>
<feature type="transmembrane region" description="Helical" evidence="1">
    <location>
        <begin position="114"/>
        <end position="138"/>
    </location>
</feature>
<name>A0A9P5ZSA9_PLEER</name>
<keyword evidence="1" id="KW-0472">Membrane</keyword>
<keyword evidence="3" id="KW-1185">Reference proteome</keyword>
<gene>
    <name evidence="2" type="ORF">BDN71DRAFT_1398326</name>
</gene>
<reference evidence="2" key="1">
    <citation type="submission" date="2020-11" db="EMBL/GenBank/DDBJ databases">
        <authorList>
            <consortium name="DOE Joint Genome Institute"/>
            <person name="Ahrendt S."/>
            <person name="Riley R."/>
            <person name="Andreopoulos W."/>
            <person name="Labutti K."/>
            <person name="Pangilinan J."/>
            <person name="Ruiz-Duenas F.J."/>
            <person name="Barrasa J.M."/>
            <person name="Sanchez-Garcia M."/>
            <person name="Camarero S."/>
            <person name="Miyauchi S."/>
            <person name="Serrano A."/>
            <person name="Linde D."/>
            <person name="Babiker R."/>
            <person name="Drula E."/>
            <person name="Ayuso-Fernandez I."/>
            <person name="Pacheco R."/>
            <person name="Padilla G."/>
            <person name="Ferreira P."/>
            <person name="Barriuso J."/>
            <person name="Kellner H."/>
            <person name="Castanera R."/>
            <person name="Alfaro M."/>
            <person name="Ramirez L."/>
            <person name="Pisabarro A.G."/>
            <person name="Kuo A."/>
            <person name="Tritt A."/>
            <person name="Lipzen A."/>
            <person name="He G."/>
            <person name="Yan M."/>
            <person name="Ng V."/>
            <person name="Cullen D."/>
            <person name="Martin F."/>
            <person name="Rosso M.-N."/>
            <person name="Henrissat B."/>
            <person name="Hibbett D."/>
            <person name="Martinez A.T."/>
            <person name="Grigoriev I.V."/>
        </authorList>
    </citation>
    <scope>NUCLEOTIDE SEQUENCE</scope>
    <source>
        <strain evidence="2">ATCC 90797</strain>
    </source>
</reference>
<dbReference type="OrthoDB" id="2548432at2759"/>
<organism evidence="2 3">
    <name type="scientific">Pleurotus eryngii</name>
    <name type="common">Boletus of the steppes</name>
    <dbReference type="NCBI Taxonomy" id="5323"/>
    <lineage>
        <taxon>Eukaryota</taxon>
        <taxon>Fungi</taxon>
        <taxon>Dikarya</taxon>
        <taxon>Basidiomycota</taxon>
        <taxon>Agaricomycotina</taxon>
        <taxon>Agaricomycetes</taxon>
        <taxon>Agaricomycetidae</taxon>
        <taxon>Agaricales</taxon>
        <taxon>Pleurotineae</taxon>
        <taxon>Pleurotaceae</taxon>
        <taxon>Pleurotus</taxon>
    </lineage>
</organism>